<organism evidence="3 4">
    <name type="scientific">Hyaloscypha hepaticicola</name>
    <dbReference type="NCBI Taxonomy" id="2082293"/>
    <lineage>
        <taxon>Eukaryota</taxon>
        <taxon>Fungi</taxon>
        <taxon>Dikarya</taxon>
        <taxon>Ascomycota</taxon>
        <taxon>Pezizomycotina</taxon>
        <taxon>Leotiomycetes</taxon>
        <taxon>Helotiales</taxon>
        <taxon>Hyaloscyphaceae</taxon>
        <taxon>Hyaloscypha</taxon>
    </lineage>
</organism>
<keyword evidence="1" id="KW-0479">Metal-binding</keyword>
<dbReference type="EMBL" id="KZ613496">
    <property type="protein sequence ID" value="PMD18042.1"/>
    <property type="molecule type" value="Genomic_DNA"/>
</dbReference>
<accession>A0A2J6PVI4</accession>
<keyword evidence="4" id="KW-1185">Reference proteome</keyword>
<name>A0A2J6PVI4_9HELO</name>
<dbReference type="InterPro" id="IPR001841">
    <property type="entry name" value="Znf_RING"/>
</dbReference>
<proteinExistence type="predicted"/>
<protein>
    <recommendedName>
        <fullName evidence="2">RING-type domain-containing protein</fullName>
    </recommendedName>
</protein>
<gene>
    <name evidence="3" type="ORF">NA56DRAFT_751748</name>
</gene>
<evidence type="ECO:0000256" key="1">
    <source>
        <dbReference type="PROSITE-ProRule" id="PRU00175"/>
    </source>
</evidence>
<reference evidence="3 4" key="1">
    <citation type="submission" date="2016-05" db="EMBL/GenBank/DDBJ databases">
        <title>A degradative enzymes factory behind the ericoid mycorrhizal symbiosis.</title>
        <authorList>
            <consortium name="DOE Joint Genome Institute"/>
            <person name="Martino E."/>
            <person name="Morin E."/>
            <person name="Grelet G."/>
            <person name="Kuo A."/>
            <person name="Kohler A."/>
            <person name="Daghino S."/>
            <person name="Barry K."/>
            <person name="Choi C."/>
            <person name="Cichocki N."/>
            <person name="Clum A."/>
            <person name="Copeland A."/>
            <person name="Hainaut M."/>
            <person name="Haridas S."/>
            <person name="Labutti K."/>
            <person name="Lindquist E."/>
            <person name="Lipzen A."/>
            <person name="Khouja H.-R."/>
            <person name="Murat C."/>
            <person name="Ohm R."/>
            <person name="Olson A."/>
            <person name="Spatafora J."/>
            <person name="Veneault-Fourrey C."/>
            <person name="Henrissat B."/>
            <person name="Grigoriev I."/>
            <person name="Martin F."/>
            <person name="Perotto S."/>
        </authorList>
    </citation>
    <scope>NUCLEOTIDE SEQUENCE [LARGE SCALE GENOMIC DNA]</scope>
    <source>
        <strain evidence="3 4">UAMH 7357</strain>
    </source>
</reference>
<feature type="domain" description="RING-type" evidence="2">
    <location>
        <begin position="461"/>
        <end position="511"/>
    </location>
</feature>
<evidence type="ECO:0000313" key="4">
    <source>
        <dbReference type="Proteomes" id="UP000235672"/>
    </source>
</evidence>
<evidence type="ECO:0000313" key="3">
    <source>
        <dbReference type="EMBL" id="PMD18042.1"/>
    </source>
</evidence>
<dbReference type="CDD" id="cd16448">
    <property type="entry name" value="RING-H2"/>
    <property type="match status" value="1"/>
</dbReference>
<dbReference type="Gene3D" id="3.30.40.10">
    <property type="entry name" value="Zinc/RING finger domain, C3HC4 (zinc finger)"/>
    <property type="match status" value="1"/>
</dbReference>
<dbReference type="PROSITE" id="PS50089">
    <property type="entry name" value="ZF_RING_2"/>
    <property type="match status" value="1"/>
</dbReference>
<dbReference type="GO" id="GO:0008270">
    <property type="term" value="F:zinc ion binding"/>
    <property type="evidence" value="ECO:0007669"/>
    <property type="project" value="UniProtKB-KW"/>
</dbReference>
<dbReference type="Proteomes" id="UP000235672">
    <property type="component" value="Unassembled WGS sequence"/>
</dbReference>
<evidence type="ECO:0000259" key="2">
    <source>
        <dbReference type="PROSITE" id="PS50089"/>
    </source>
</evidence>
<dbReference type="Pfam" id="PF13639">
    <property type="entry name" value="zf-RING_2"/>
    <property type="match status" value="1"/>
</dbReference>
<dbReference type="AlphaFoldDB" id="A0A2J6PVI4"/>
<keyword evidence="1" id="KW-0862">Zinc</keyword>
<dbReference type="OrthoDB" id="1681166at2759"/>
<dbReference type="SUPFAM" id="SSF57850">
    <property type="entry name" value="RING/U-box"/>
    <property type="match status" value="1"/>
</dbReference>
<dbReference type="STRING" id="1745343.A0A2J6PVI4"/>
<sequence>MAIFIHGNWEPGALRSRSRITAKPVRWTKLLTSYSMNGSDLYVLEDLSKYISSIVKPTTREHVESLLQNKSWLKSDLRYFGDDEMIFEGNTGAQYLQDIYKRKNYIKQHSDPELWRQYVVAVRYLSKVRTLRRLVDNRNPGVDSEPQPDGKNIQNRHLRTAWVLHRAWIRALHYRSLSIDKETIGFQQIKHILLLATYFLAFECDNNGFQPVEQQETPDEFTGFALYYTQINEALNNIGDEIITEIRPQTLVQRYSVEDTIRYNISPERVSQIFRKHFDVINTEWILWADLWKWSERFERAHDSEHVEDCLINKRIVFPDELSELIDQIRQNDDDWLPVNVLDLPAFVKAAGHGDNLDVTLTKLSQVNRLRQSYLALRDWMKRRPWKQLYFIYDTRQGANDYLIPHIQALHNSFNSLKAQYPMPPGQHIPTNKANMFASLFPLHPIANTQFPDFKHLSDGCVICIEQFADTSGQIMLELHCGHLFHFLCIRSAWDDDFSTNLHGAKCPTCRSSGTEWNLHTLAGITPECLNVWDYKIHFDAEYTDSLQRLQKTRTSAP</sequence>
<keyword evidence="1" id="KW-0863">Zinc-finger</keyword>
<dbReference type="InterPro" id="IPR013083">
    <property type="entry name" value="Znf_RING/FYVE/PHD"/>
</dbReference>
<dbReference type="SMART" id="SM00184">
    <property type="entry name" value="RING"/>
    <property type="match status" value="1"/>
</dbReference>